<dbReference type="SUPFAM" id="SSF57716">
    <property type="entry name" value="Glucocorticoid receptor-like (DNA-binding domain)"/>
    <property type="match status" value="1"/>
</dbReference>
<dbReference type="GO" id="GO:0008270">
    <property type="term" value="F:zinc ion binding"/>
    <property type="evidence" value="ECO:0007669"/>
    <property type="project" value="UniProtKB-UniRule"/>
</dbReference>
<dbReference type="SUPFAM" id="SSF46689">
    <property type="entry name" value="Homeodomain-like"/>
    <property type="match status" value="1"/>
</dbReference>
<keyword evidence="7" id="KW-0539">Nucleus</keyword>
<evidence type="ECO:0000256" key="6">
    <source>
        <dbReference type="ARBA" id="ARBA00023125"/>
    </source>
</evidence>
<dbReference type="InterPro" id="IPR009057">
    <property type="entry name" value="Homeodomain-like_sf"/>
</dbReference>
<dbReference type="GO" id="GO:0000981">
    <property type="term" value="F:DNA-binding transcription factor activity, RNA polymerase II-specific"/>
    <property type="evidence" value="ECO:0007669"/>
    <property type="project" value="TreeGrafter"/>
</dbReference>
<dbReference type="InterPro" id="IPR013087">
    <property type="entry name" value="Znf_C2H2_type"/>
</dbReference>
<evidence type="ECO:0000256" key="5">
    <source>
        <dbReference type="ARBA" id="ARBA00022833"/>
    </source>
</evidence>
<dbReference type="Pfam" id="PF00096">
    <property type="entry name" value="zf-C2H2"/>
    <property type="match status" value="1"/>
</dbReference>
<feature type="binding site" evidence="10">
    <location>
        <position position="58"/>
    </location>
    <ligand>
        <name>Zn(2+)</name>
        <dbReference type="ChEBI" id="CHEBI:29105"/>
    </ligand>
</feature>
<dbReference type="AlphaFoldDB" id="A0A1E1W7Z3"/>
<evidence type="ECO:0000256" key="8">
    <source>
        <dbReference type="ARBA" id="ARBA00037948"/>
    </source>
</evidence>
<accession>A0A1E1W7Z3</accession>
<dbReference type="SMART" id="SM00868">
    <property type="entry name" value="zf-AD"/>
    <property type="match status" value="1"/>
</dbReference>
<dbReference type="EMBL" id="GDQN01007938">
    <property type="protein sequence ID" value="JAT83116.1"/>
    <property type="molecule type" value="Transcribed_RNA"/>
</dbReference>
<evidence type="ECO:0000256" key="3">
    <source>
        <dbReference type="ARBA" id="ARBA00022737"/>
    </source>
</evidence>
<feature type="binding site" evidence="10">
    <location>
        <position position="55"/>
    </location>
    <ligand>
        <name>Zn(2+)</name>
        <dbReference type="ChEBI" id="CHEBI:29105"/>
    </ligand>
</feature>
<dbReference type="InterPro" id="IPR036236">
    <property type="entry name" value="Znf_C2H2_sf"/>
</dbReference>
<evidence type="ECO:0000256" key="2">
    <source>
        <dbReference type="ARBA" id="ARBA00022723"/>
    </source>
</evidence>
<evidence type="ECO:0008006" key="15">
    <source>
        <dbReference type="Google" id="ProtNLM"/>
    </source>
</evidence>
<feature type="domain" description="C2H2-type" evidence="12">
    <location>
        <begin position="556"/>
        <end position="578"/>
    </location>
</feature>
<feature type="domain" description="C2H2-type" evidence="12">
    <location>
        <begin position="413"/>
        <end position="440"/>
    </location>
</feature>
<dbReference type="Gene3D" id="3.40.1800.20">
    <property type="match status" value="1"/>
</dbReference>
<evidence type="ECO:0000256" key="7">
    <source>
        <dbReference type="ARBA" id="ARBA00023242"/>
    </source>
</evidence>
<evidence type="ECO:0000259" key="12">
    <source>
        <dbReference type="PROSITE" id="PS50157"/>
    </source>
</evidence>
<dbReference type="Gene3D" id="3.30.160.60">
    <property type="entry name" value="Classic Zinc Finger"/>
    <property type="match status" value="4"/>
</dbReference>
<dbReference type="OrthoDB" id="8922241at2759"/>
<keyword evidence="5 10" id="KW-0862">Zinc</keyword>
<name>A0A1E1W7Z3_PECGO</name>
<protein>
    <recommendedName>
        <fullName evidence="15">Protein krueppel</fullName>
    </recommendedName>
</protein>
<comment type="similarity">
    <text evidence="8">Belongs to the snail C2H2-type zinc-finger protein family.</text>
</comment>
<dbReference type="PROSITE" id="PS50157">
    <property type="entry name" value="ZINC_FINGER_C2H2_2"/>
    <property type="match status" value="5"/>
</dbReference>
<dbReference type="PANTHER" id="PTHR24388:SF54">
    <property type="entry name" value="PROTEIN ESCARGOT"/>
    <property type="match status" value="1"/>
</dbReference>
<evidence type="ECO:0000259" key="13">
    <source>
        <dbReference type="PROSITE" id="PS51915"/>
    </source>
</evidence>
<evidence type="ECO:0000256" key="11">
    <source>
        <dbReference type="SAM" id="MobiDB-lite"/>
    </source>
</evidence>
<feature type="region of interest" description="Disordered" evidence="11">
    <location>
        <begin position="134"/>
        <end position="169"/>
    </location>
</feature>
<keyword evidence="2 10" id="KW-0479">Metal-binding</keyword>
<evidence type="ECO:0000256" key="1">
    <source>
        <dbReference type="ARBA" id="ARBA00004123"/>
    </source>
</evidence>
<feature type="binding site" evidence="10">
    <location>
        <position position="7"/>
    </location>
    <ligand>
        <name>Zn(2+)</name>
        <dbReference type="ChEBI" id="CHEBI:29105"/>
    </ligand>
</feature>
<gene>
    <name evidence="14" type="ORF">g.4401</name>
</gene>
<dbReference type="FunFam" id="3.30.160.60:FF:000446">
    <property type="entry name" value="Zinc finger protein"/>
    <property type="match status" value="1"/>
</dbReference>
<feature type="domain" description="ZAD" evidence="13">
    <location>
        <begin position="5"/>
        <end position="82"/>
    </location>
</feature>
<dbReference type="Pfam" id="PF07776">
    <property type="entry name" value="zf-AD"/>
    <property type="match status" value="1"/>
</dbReference>
<evidence type="ECO:0000313" key="14">
    <source>
        <dbReference type="EMBL" id="JAT83116.1"/>
    </source>
</evidence>
<feature type="domain" description="C2H2-type" evidence="12">
    <location>
        <begin position="387"/>
        <end position="414"/>
    </location>
</feature>
<reference evidence="14" key="1">
    <citation type="submission" date="2015-09" db="EMBL/GenBank/DDBJ databases">
        <title>De novo assembly of Pectinophora gossypiella (Pink Bollworm) gut transcriptome.</title>
        <authorList>
            <person name="Tassone E.E."/>
        </authorList>
    </citation>
    <scope>NUCLEOTIDE SEQUENCE</scope>
</reference>
<dbReference type="SUPFAM" id="SSF57667">
    <property type="entry name" value="beta-beta-alpha zinc fingers"/>
    <property type="match status" value="4"/>
</dbReference>
<dbReference type="PANTHER" id="PTHR24388">
    <property type="entry name" value="ZINC FINGER PROTEIN"/>
    <property type="match status" value="1"/>
</dbReference>
<sequence>MRYFDKCRCCLEDGELKELWAEYVDDGGTEIYGQMLNECFSFSWQESTDYSEQICESCIKRLRDAMVFRQEAMSAKQILDEIIKQNIAEAKLDSKPIKIEVLEDFQESDGDNEENLDHEQMVQQYMQHEYIEEGETHESLEDEQESQGCVDQEREYVDCSSQSEGQPDDDMQVEYLEDDSEAQTVLSQKRKWPKKRKKGERLKVYKNYTRTDLMNAIEMVLSNKMTRAEAAAQFNVPVKTLGAKLRMKEAAGDSYDDPETKSQSYKFYEEIRMILTYTNATPYKSKVSRFFCAYCGTDGPLFEDPVLLRTHTRSQHAQERIKNIEMFMRPFHMNEIIKLDIDKLQCTVCTVGIEDWNAMFTHLQEQHGVTLDAAYTKAIPYVLKDDLRCALCSEKFSHFHLLDYHMNAHYGNYICGECGDTFLAENRLKSHVETHSKQRFPCNECGKVFTLEKYRKKHYEGVHLKERKFKCSYCPEVFTGDYLRHAHVLAQHKEKIKLIHCEFCKMTFTWRPYYLKHVRLNHRRPERRFKCKLCSKCFHQKHELKNHEDWHQGNGYTCPVCDKKFSSKRYLQKHTMTHGDSTFVVIVNNGEGKEVIEGQ</sequence>
<comment type="subcellular location">
    <subcellularLocation>
        <location evidence="1">Nucleus</location>
    </subcellularLocation>
</comment>
<keyword evidence="6" id="KW-0238">DNA-binding</keyword>
<dbReference type="PROSITE" id="PS00028">
    <property type="entry name" value="ZINC_FINGER_C2H2_1"/>
    <property type="match status" value="6"/>
</dbReference>
<evidence type="ECO:0000256" key="9">
    <source>
        <dbReference type="PROSITE-ProRule" id="PRU00042"/>
    </source>
</evidence>
<dbReference type="GO" id="GO:0005634">
    <property type="term" value="C:nucleus"/>
    <property type="evidence" value="ECO:0007669"/>
    <property type="project" value="UniProtKB-SubCell"/>
</dbReference>
<feature type="domain" description="C2H2-type" evidence="12">
    <location>
        <begin position="529"/>
        <end position="556"/>
    </location>
</feature>
<dbReference type="GO" id="GO:0000978">
    <property type="term" value="F:RNA polymerase II cis-regulatory region sequence-specific DNA binding"/>
    <property type="evidence" value="ECO:0007669"/>
    <property type="project" value="TreeGrafter"/>
</dbReference>
<evidence type="ECO:0000256" key="10">
    <source>
        <dbReference type="PROSITE-ProRule" id="PRU01263"/>
    </source>
</evidence>
<feature type="domain" description="C2H2-type" evidence="12">
    <location>
        <begin position="440"/>
        <end position="468"/>
    </location>
</feature>
<dbReference type="Gene3D" id="1.10.10.60">
    <property type="entry name" value="Homeodomain-like"/>
    <property type="match status" value="1"/>
</dbReference>
<organism evidence="14">
    <name type="scientific">Pectinophora gossypiella</name>
    <name type="common">Cotton pink bollworm</name>
    <name type="synonym">Depressaria gossypiella</name>
    <dbReference type="NCBI Taxonomy" id="13191"/>
    <lineage>
        <taxon>Eukaryota</taxon>
        <taxon>Metazoa</taxon>
        <taxon>Ecdysozoa</taxon>
        <taxon>Arthropoda</taxon>
        <taxon>Hexapoda</taxon>
        <taxon>Insecta</taxon>
        <taxon>Pterygota</taxon>
        <taxon>Neoptera</taxon>
        <taxon>Endopterygota</taxon>
        <taxon>Lepidoptera</taxon>
        <taxon>Glossata</taxon>
        <taxon>Ditrysia</taxon>
        <taxon>Gelechioidea</taxon>
        <taxon>Gelechiidae</taxon>
        <taxon>Apatetrinae</taxon>
        <taxon>Pectinophora</taxon>
    </lineage>
</organism>
<keyword evidence="4 9" id="KW-0863">Zinc-finger</keyword>
<dbReference type="InterPro" id="IPR050527">
    <property type="entry name" value="Snail/Krueppel_Znf"/>
</dbReference>
<keyword evidence="3" id="KW-0677">Repeat</keyword>
<dbReference type="InterPro" id="IPR012934">
    <property type="entry name" value="Znf_AD"/>
</dbReference>
<evidence type="ECO:0000256" key="4">
    <source>
        <dbReference type="ARBA" id="ARBA00022771"/>
    </source>
</evidence>
<dbReference type="PROSITE" id="PS51915">
    <property type="entry name" value="ZAD"/>
    <property type="match status" value="1"/>
</dbReference>
<dbReference type="SMART" id="SM00355">
    <property type="entry name" value="ZnF_C2H2"/>
    <property type="match status" value="9"/>
</dbReference>
<proteinExistence type="inferred from homology"/>
<feature type="binding site" evidence="10">
    <location>
        <position position="10"/>
    </location>
    <ligand>
        <name>Zn(2+)</name>
        <dbReference type="ChEBI" id="CHEBI:29105"/>
    </ligand>
</feature>